<name>A0ABZ0Y5E6_9BURK</name>
<dbReference type="InterPro" id="IPR014030">
    <property type="entry name" value="Ketoacyl_synth_N"/>
</dbReference>
<evidence type="ECO:0000256" key="2">
    <source>
        <dbReference type="ARBA" id="ARBA00008467"/>
    </source>
</evidence>
<evidence type="ECO:0000256" key="4">
    <source>
        <dbReference type="RuleBase" id="RU003694"/>
    </source>
</evidence>
<sequence length="415" mass="43517">MSPDAVVTGLGVVSAVGQGKQAFFDALLDGRQAFGVLRRPGRQLPAGDGETVAPPFIGAEIADLQLCATMPRKGLRTVSLAGRAALAALHEAWHEARLDQVRPERIGLIIGGSNVQQRELVLAQAALAGEPWFIAPAYGHTFLDSDVCGLCTEAFNIRGFAYTLGAASASGQVAVLQAVEAVRAGQADACIALGALTDLSYWELQALSSMGAMGSARFAGEPAMACRPFDRDRDGFIFGEACGAVVVERVERGAAFERAGVQPYARCLGGAVNVDGNRHPNPSLAGECLSIRRALRRAALTAAQIDYVNPHASGSRIGDETELLALRESGLAHAWLNTTKSLTGHGLAAAGAVEVVATLLQMRSGRLHPCRNLDRPLEAGWNFVGTAAQACDVEHALTVSIGFGGVNSALCWQRL</sequence>
<organism evidence="6 7">
    <name type="scientific">Duganella zoogloeoides</name>
    <dbReference type="NCBI Taxonomy" id="75659"/>
    <lineage>
        <taxon>Bacteria</taxon>
        <taxon>Pseudomonadati</taxon>
        <taxon>Pseudomonadota</taxon>
        <taxon>Betaproteobacteria</taxon>
        <taxon>Burkholderiales</taxon>
        <taxon>Oxalobacteraceae</taxon>
        <taxon>Telluria group</taxon>
        <taxon>Duganella</taxon>
    </lineage>
</organism>
<evidence type="ECO:0000313" key="6">
    <source>
        <dbReference type="EMBL" id="WQH06626.1"/>
    </source>
</evidence>
<evidence type="ECO:0000256" key="1">
    <source>
        <dbReference type="ARBA" id="ARBA00005194"/>
    </source>
</evidence>
<protein>
    <submittedName>
        <fullName evidence="6">Beta-ketoacyl synthase N-terminal-like domain-containing protein</fullName>
    </submittedName>
</protein>
<comment type="similarity">
    <text evidence="2 4">Belongs to the thiolase-like superfamily. Beta-ketoacyl-ACP synthases family.</text>
</comment>
<evidence type="ECO:0000313" key="7">
    <source>
        <dbReference type="Proteomes" id="UP001326110"/>
    </source>
</evidence>
<dbReference type="Pfam" id="PF00109">
    <property type="entry name" value="ketoacyl-synt"/>
    <property type="match status" value="1"/>
</dbReference>
<dbReference type="Proteomes" id="UP001326110">
    <property type="component" value="Chromosome"/>
</dbReference>
<dbReference type="SUPFAM" id="SSF53901">
    <property type="entry name" value="Thiolase-like"/>
    <property type="match status" value="2"/>
</dbReference>
<keyword evidence="3 4" id="KW-0808">Transferase</keyword>
<comment type="pathway">
    <text evidence="1">Lipid metabolism; fatty acid biosynthesis.</text>
</comment>
<gene>
    <name evidence="6" type="ORF">SR858_09975</name>
</gene>
<dbReference type="PANTHER" id="PTHR11712">
    <property type="entry name" value="POLYKETIDE SYNTHASE-RELATED"/>
    <property type="match status" value="1"/>
</dbReference>
<dbReference type="Pfam" id="PF02801">
    <property type="entry name" value="Ketoacyl-synt_C"/>
    <property type="match status" value="1"/>
</dbReference>
<dbReference type="Gene3D" id="3.40.47.10">
    <property type="match status" value="2"/>
</dbReference>
<dbReference type="NCBIfam" id="NF005490">
    <property type="entry name" value="PRK07103.1"/>
    <property type="match status" value="1"/>
</dbReference>
<evidence type="ECO:0000256" key="3">
    <source>
        <dbReference type="ARBA" id="ARBA00022679"/>
    </source>
</evidence>
<proteinExistence type="inferred from homology"/>
<evidence type="ECO:0000259" key="5">
    <source>
        <dbReference type="PROSITE" id="PS52004"/>
    </source>
</evidence>
<dbReference type="SMART" id="SM00825">
    <property type="entry name" value="PKS_KS"/>
    <property type="match status" value="1"/>
</dbReference>
<feature type="domain" description="Ketosynthase family 3 (KS3)" evidence="5">
    <location>
        <begin position="2"/>
        <end position="414"/>
    </location>
</feature>
<dbReference type="InterPro" id="IPR000794">
    <property type="entry name" value="Beta-ketoacyl_synthase"/>
</dbReference>
<dbReference type="InterPro" id="IPR016039">
    <property type="entry name" value="Thiolase-like"/>
</dbReference>
<reference evidence="6 7" key="1">
    <citation type="submission" date="2023-11" db="EMBL/GenBank/DDBJ databases">
        <title>MicrobeMod: A computational toolkit for identifying prokaryotic methylation and restriction-modification with nanopore sequencing.</title>
        <authorList>
            <person name="Crits-Christoph A."/>
            <person name="Kang S.C."/>
            <person name="Lee H."/>
            <person name="Ostrov N."/>
        </authorList>
    </citation>
    <scope>NUCLEOTIDE SEQUENCE [LARGE SCALE GENOMIC DNA]</scope>
    <source>
        <strain evidence="6 7">ATCC 25935</strain>
    </source>
</reference>
<dbReference type="InterPro" id="IPR020841">
    <property type="entry name" value="PKS_Beta-ketoAc_synthase_dom"/>
</dbReference>
<dbReference type="PROSITE" id="PS52004">
    <property type="entry name" value="KS3_2"/>
    <property type="match status" value="1"/>
</dbReference>
<dbReference type="InterPro" id="IPR014031">
    <property type="entry name" value="Ketoacyl_synth_C"/>
</dbReference>
<dbReference type="PANTHER" id="PTHR11712:SF336">
    <property type="entry name" value="3-OXOACYL-[ACYL-CARRIER-PROTEIN] SYNTHASE, MITOCHONDRIAL"/>
    <property type="match status" value="1"/>
</dbReference>
<dbReference type="EMBL" id="CP140152">
    <property type="protein sequence ID" value="WQH06626.1"/>
    <property type="molecule type" value="Genomic_DNA"/>
</dbReference>
<accession>A0ABZ0Y5E6</accession>
<keyword evidence="7" id="KW-1185">Reference proteome</keyword>